<proteinExistence type="predicted"/>
<name>A0AAU8JPT1_9ACTN</name>
<dbReference type="AlphaFoldDB" id="A0AAU8JPT1"/>
<dbReference type="RefSeq" id="WP_354637619.1">
    <property type="nucleotide sequence ID" value="NZ_CP159872.1"/>
</dbReference>
<evidence type="ECO:0000313" key="1">
    <source>
        <dbReference type="EMBL" id="XCM77893.1"/>
    </source>
</evidence>
<accession>A0AAU8JPT1</accession>
<dbReference type="Pfam" id="PF14435">
    <property type="entry name" value="SUKH-4"/>
    <property type="match status" value="1"/>
</dbReference>
<gene>
    <name evidence="1" type="ORF">ABWK59_02580</name>
</gene>
<sequence length="205" mass="22093">MTESTSESELLAAARKPTTAWLESLFGEGAVWRPAESELPERLTDAGARAFLTTVGLPAARLSFAGWDSADLPEEGMWEEDPDELFGNRYPDDDSEPERYAYSIGTRNGQHLMLCGESGGLDVYDPDGWDHAEGYGGHAAGSLASMVGALGLLARFENRLTGDGAESDAARAEFTALLTELGHDPESAFWEPLLTDLADEYGTLD</sequence>
<organism evidence="1">
    <name type="scientific">Kitasatospora camelliae</name>
    <dbReference type="NCBI Taxonomy" id="3156397"/>
    <lineage>
        <taxon>Bacteria</taxon>
        <taxon>Bacillati</taxon>
        <taxon>Actinomycetota</taxon>
        <taxon>Actinomycetes</taxon>
        <taxon>Kitasatosporales</taxon>
        <taxon>Streptomycetaceae</taxon>
        <taxon>Kitasatospora</taxon>
    </lineage>
</organism>
<dbReference type="KEGG" id="kcm:ABWK59_02580"/>
<protein>
    <submittedName>
        <fullName evidence="1">SUKH-4 family immunity protein</fullName>
    </submittedName>
</protein>
<reference evidence="1" key="1">
    <citation type="submission" date="2024-06" db="EMBL/GenBank/DDBJ databases">
        <title>The genome sequences of Kitasatospora sp. strain HUAS MG31.</title>
        <authorList>
            <person name="Mo P."/>
        </authorList>
    </citation>
    <scope>NUCLEOTIDE SEQUENCE</scope>
    <source>
        <strain evidence="1">HUAS MG31</strain>
    </source>
</reference>
<dbReference type="InterPro" id="IPR025851">
    <property type="entry name" value="SUKH-4"/>
</dbReference>
<dbReference type="EMBL" id="CP159872">
    <property type="protein sequence ID" value="XCM77893.1"/>
    <property type="molecule type" value="Genomic_DNA"/>
</dbReference>